<organism evidence="19 20">
    <name type="scientific">Homo sapiens</name>
    <name type="common">Human</name>
    <dbReference type="NCBI Taxonomy" id="9606"/>
    <lineage>
        <taxon>Eukaryota</taxon>
        <taxon>Metazoa</taxon>
        <taxon>Chordata</taxon>
        <taxon>Craniata</taxon>
        <taxon>Vertebrata</taxon>
        <taxon>Euteleostomi</taxon>
        <taxon>Mammalia</taxon>
        <taxon>Eutheria</taxon>
        <taxon>Euarchontoglires</taxon>
        <taxon>Primates</taxon>
        <taxon>Haplorrhini</taxon>
        <taxon>Catarrhini</taxon>
        <taxon>Hominidae</taxon>
        <taxon>Homo</taxon>
    </lineage>
</organism>
<comment type="function">
    <text evidence="18">Probable chloride channel.</text>
</comment>
<evidence type="ECO:0000256" key="9">
    <source>
        <dbReference type="ARBA" id="ARBA00023157"/>
    </source>
</evidence>
<evidence type="ECO:0007829" key="21">
    <source>
        <dbReference type="PeptideAtlas" id="A0A0G2JNU8"/>
    </source>
</evidence>
<dbReference type="SMR" id="A0A0G2JNU8"/>
<dbReference type="PANTHER" id="PTHR12424">
    <property type="entry name" value="TWEETY-RELATED"/>
    <property type="match status" value="1"/>
</dbReference>
<evidence type="ECO:0000256" key="13">
    <source>
        <dbReference type="ARBA" id="ARBA00023303"/>
    </source>
</evidence>
<evidence type="ECO:0000256" key="18">
    <source>
        <dbReference type="RuleBase" id="RU361114"/>
    </source>
</evidence>
<keyword evidence="6" id="KW-1133">Transmembrane helix</keyword>
<evidence type="ECO:0000256" key="16">
    <source>
        <dbReference type="ARBA" id="ARBA00044730"/>
    </source>
</evidence>
<keyword evidence="9" id="KW-1015">Disulfide bond</keyword>
<keyword evidence="8" id="KW-0472">Membrane</keyword>
<accession>A0A0G2JNU8</accession>
<comment type="function">
    <text evidence="16">Calcium-independent, swelling-dependent volume-regulated anion channel (VRAC-swell) which plays a pivotal role in the process of regulatory volume decrease (RVD) in the brain through the efflux of anions like chloride and organic osmolytes like glutamate.</text>
</comment>
<dbReference type="Ensembl" id="ENST00000619108.4">
    <property type="protein sequence ID" value="ENSP00000482140.1"/>
    <property type="gene ID" value="ENSG00000275650.4"/>
</dbReference>
<comment type="catalytic activity">
    <reaction evidence="14">
        <text>chloride(in) = chloride(out)</text>
        <dbReference type="Rhea" id="RHEA:29823"/>
        <dbReference type="ChEBI" id="CHEBI:17996"/>
    </reaction>
</comment>
<keyword evidence="4" id="KW-1003">Cell membrane</keyword>
<comment type="catalytic activity">
    <reaction evidence="15">
        <text>L-glutamate(out) = L-glutamate(in)</text>
        <dbReference type="Rhea" id="RHEA:66336"/>
        <dbReference type="ChEBI" id="CHEBI:29985"/>
    </reaction>
    <physiologicalReaction direction="right-to-left" evidence="15">
        <dbReference type="Rhea" id="RHEA:66338"/>
    </physiologicalReaction>
</comment>
<dbReference type="ChiTaRS" id="TTYH1">
    <property type="organism name" value="human"/>
</dbReference>
<keyword evidence="10 18" id="KW-0869">Chloride channel</keyword>
<evidence type="ECO:0000256" key="2">
    <source>
        <dbReference type="ARBA" id="ARBA00009849"/>
    </source>
</evidence>
<dbReference type="GO" id="GO:0005886">
    <property type="term" value="C:plasma membrane"/>
    <property type="evidence" value="ECO:0007669"/>
    <property type="project" value="UniProtKB-SubCell"/>
</dbReference>
<dbReference type="OrthoDB" id="187568at2759"/>
<evidence type="ECO:0000313" key="19">
    <source>
        <dbReference type="Ensembl" id="ENSP00000482140.1"/>
    </source>
</evidence>
<evidence type="ECO:0000256" key="3">
    <source>
        <dbReference type="ARBA" id="ARBA00022448"/>
    </source>
</evidence>
<evidence type="ECO:0000256" key="14">
    <source>
        <dbReference type="ARBA" id="ARBA00024167"/>
    </source>
</evidence>
<keyword evidence="11" id="KW-0325">Glycoprotein</keyword>
<dbReference type="InterPro" id="IPR006990">
    <property type="entry name" value="Tweety"/>
</dbReference>
<keyword evidence="7 18" id="KW-0406">Ion transport</keyword>
<reference evidence="19" key="2">
    <citation type="submission" date="2025-09" db="UniProtKB">
        <authorList>
            <consortium name="Ensembl"/>
        </authorList>
    </citation>
    <scope>IDENTIFICATION</scope>
</reference>
<keyword evidence="21" id="KW-1267">Proteomics identification</keyword>
<gene>
    <name evidence="19" type="primary">TTYH1</name>
</gene>
<evidence type="ECO:0000256" key="5">
    <source>
        <dbReference type="ARBA" id="ARBA00022692"/>
    </source>
</evidence>
<comment type="subcellular location">
    <subcellularLocation>
        <location evidence="1">Cell membrane</location>
        <topology evidence="1">Multi-pass membrane protein</topology>
    </subcellularLocation>
</comment>
<proteinExistence type="evidence at protein level"/>
<dbReference type="Proteomes" id="UP000005640">
    <property type="component" value="Unplaced"/>
</dbReference>
<dbReference type="PANTHER" id="PTHR12424:SF5">
    <property type="entry name" value="PROTEIN TWEETY HOMOLOG 1"/>
    <property type="match status" value="1"/>
</dbReference>
<protein>
    <recommendedName>
        <fullName evidence="18">Protein tweety homolog</fullName>
    </recommendedName>
</protein>
<reference evidence="19" key="1">
    <citation type="submission" date="2025-08" db="UniProtKB">
        <authorList>
            <consortium name="Ensembl"/>
        </authorList>
    </citation>
    <scope>IDENTIFICATION</scope>
</reference>
<evidence type="ECO:0000256" key="15">
    <source>
        <dbReference type="ARBA" id="ARBA00044642"/>
    </source>
</evidence>
<evidence type="ECO:0000256" key="4">
    <source>
        <dbReference type="ARBA" id="ARBA00022475"/>
    </source>
</evidence>
<dbReference type="HGNC" id="HGNC:13476">
    <property type="gene designation" value="TTYH1"/>
</dbReference>
<evidence type="ECO:0000256" key="11">
    <source>
        <dbReference type="ARBA" id="ARBA00023180"/>
    </source>
</evidence>
<dbReference type="Pfam" id="PF04906">
    <property type="entry name" value="Tweety"/>
    <property type="match status" value="1"/>
</dbReference>
<name>A0A0G2JNU8_HUMAN</name>
<keyword evidence="5" id="KW-0812">Transmembrane</keyword>
<keyword evidence="20" id="KW-1185">Reference proteome</keyword>
<dbReference type="GO" id="GO:0005254">
    <property type="term" value="F:chloride channel activity"/>
    <property type="evidence" value="ECO:0007669"/>
    <property type="project" value="UniProtKB-UniRule"/>
</dbReference>
<keyword evidence="12 18" id="KW-0868">Chloride</keyword>
<comment type="similarity">
    <text evidence="2 18">Belongs to the tweety family.</text>
</comment>
<evidence type="ECO:0000256" key="10">
    <source>
        <dbReference type="ARBA" id="ARBA00023173"/>
    </source>
</evidence>
<dbReference type="AlphaFoldDB" id="A0A0G2JNU8"/>
<sequence>MGAPPGYRPSAWVHLLHQLPRADFQLRPVPSVFAPQEQEYQQDQSR</sequence>
<dbReference type="PeptideAtlas" id="A0A0G2JNU8"/>
<keyword evidence="13 18" id="KW-0407">Ion channel</keyword>
<evidence type="ECO:0000256" key="8">
    <source>
        <dbReference type="ARBA" id="ARBA00023136"/>
    </source>
</evidence>
<dbReference type="MassIVE" id="A0A0G2JNU8"/>
<evidence type="ECO:0000256" key="1">
    <source>
        <dbReference type="ARBA" id="ARBA00004651"/>
    </source>
</evidence>
<evidence type="ECO:0000256" key="6">
    <source>
        <dbReference type="ARBA" id="ARBA00022989"/>
    </source>
</evidence>
<dbReference type="GO" id="GO:0034707">
    <property type="term" value="C:chloride channel complex"/>
    <property type="evidence" value="ECO:0007669"/>
    <property type="project" value="UniProtKB-UniRule"/>
</dbReference>
<comment type="subunit">
    <text evidence="17">Homotetramer; disulfide-linked. Homodimer.</text>
</comment>
<evidence type="ECO:0000313" key="20">
    <source>
        <dbReference type="Proteomes" id="UP000005640"/>
    </source>
</evidence>
<keyword evidence="3 18" id="KW-0813">Transport</keyword>
<evidence type="ECO:0000256" key="12">
    <source>
        <dbReference type="ARBA" id="ARBA00023214"/>
    </source>
</evidence>
<evidence type="ECO:0000256" key="17">
    <source>
        <dbReference type="ARBA" id="ARBA00047042"/>
    </source>
</evidence>
<evidence type="ECO:0000256" key="7">
    <source>
        <dbReference type="ARBA" id="ARBA00023065"/>
    </source>
</evidence>